<dbReference type="Proteomes" id="UP000076154">
    <property type="component" value="Unassembled WGS sequence"/>
</dbReference>
<gene>
    <name evidence="2" type="ORF">Hypma_013247</name>
</gene>
<proteinExistence type="predicted"/>
<dbReference type="EMBL" id="LUEZ02000077">
    <property type="protein sequence ID" value="RDB19620.1"/>
    <property type="molecule type" value="Genomic_DNA"/>
</dbReference>
<accession>A0A369JEI7</accession>
<dbReference type="Gene3D" id="1.20.930.20">
    <property type="entry name" value="Adaptor protein Cbl, N-terminal domain"/>
    <property type="match status" value="1"/>
</dbReference>
<organism evidence="2 3">
    <name type="scientific">Hypsizygus marmoreus</name>
    <name type="common">White beech mushroom</name>
    <name type="synonym">Agaricus marmoreus</name>
    <dbReference type="NCBI Taxonomy" id="39966"/>
    <lineage>
        <taxon>Eukaryota</taxon>
        <taxon>Fungi</taxon>
        <taxon>Dikarya</taxon>
        <taxon>Basidiomycota</taxon>
        <taxon>Agaricomycotina</taxon>
        <taxon>Agaricomycetes</taxon>
        <taxon>Agaricomycetidae</taxon>
        <taxon>Agaricales</taxon>
        <taxon>Tricholomatineae</taxon>
        <taxon>Lyophyllaceae</taxon>
        <taxon>Hypsizygus</taxon>
    </lineage>
</organism>
<dbReference type="InterPro" id="IPR054000">
    <property type="entry name" value="MLKL_N"/>
</dbReference>
<evidence type="ECO:0000259" key="1">
    <source>
        <dbReference type="Pfam" id="PF22215"/>
    </source>
</evidence>
<keyword evidence="3" id="KW-1185">Reference proteome</keyword>
<dbReference type="Pfam" id="PF22215">
    <property type="entry name" value="MLKL_N"/>
    <property type="match status" value="1"/>
</dbReference>
<protein>
    <recommendedName>
        <fullName evidence="1">Mixed lineage kinase domain-containing protein</fullName>
    </recommendedName>
</protein>
<dbReference type="CDD" id="cd21037">
    <property type="entry name" value="MLKL_NTD"/>
    <property type="match status" value="1"/>
</dbReference>
<dbReference type="InterPro" id="IPR059179">
    <property type="entry name" value="MLKL-like_MCAfunc"/>
</dbReference>
<evidence type="ECO:0000313" key="2">
    <source>
        <dbReference type="EMBL" id="RDB19620.1"/>
    </source>
</evidence>
<dbReference type="InterPro" id="IPR036537">
    <property type="entry name" value="Adaptor_Cbl_N_dom_sf"/>
</dbReference>
<dbReference type="AlphaFoldDB" id="A0A369JEI7"/>
<feature type="domain" description="Mixed lineage kinase" evidence="1">
    <location>
        <begin position="44"/>
        <end position="162"/>
    </location>
</feature>
<comment type="caution">
    <text evidence="2">The sequence shown here is derived from an EMBL/GenBank/DDBJ whole genome shotgun (WGS) entry which is preliminary data.</text>
</comment>
<dbReference type="InParanoid" id="A0A369JEI7"/>
<sequence length="767" mass="86774">MPLRFVKVPRVNTQDVLHIAVSATSLTRELSSMSFFPPATAAVSIVLLILQTLQGVQNNKEACFRLARRCARILLDINDQMVGRWDTAPPTLIKNLERFQDTLTSIHEFMKIQTDITWARRFMKKTSIENAISEYSTQLDDATQSFQIATLIDIHYAVSATSKALRPSLNAKPSLAPPPYVATTEMDATIESTLSTLMLQSPIEMDHTDIPRIPETRMEITSREEDVEDHIISHDVLEDRGFRRYHQSEVRLKGRSNLKGGWWTGASAAEVEGQPSLIKRYEGPGNQAMKLWMRDVKLLQDIYHPSLPQMIGFSAEGAPTPFILISNVQTRSPQSMLLSVLQTEGLAGCVDLILRFYEDVQDATLYIQRQWSLDDHGAQDFIGDASYRVDGSGTVIMGLPPPRDGWLTMRSYGLTESLKMAVMGMLPKCGTIQYRRVDEIDEGDITRQVSHVVTLARSLLPADNAPIVLPSHVKALLSISVNDEEDYDEFTKPFKPSLRQLRLTGIEAGTHNHVWHENGGIPAHKFIVGDFGYIPEGKDFTDFVILGNVFEDNFAKFEVESNVYGEQWCWKDIPLRRQPIDPFSLPGDANCWPIAVPPNAQIDCLVIQSSFISHIGGAWRFLLLDGKDLAMKYGIKPEEIMMITRAGTNQDFYIRDFSTPGHAHLQHHQQLGHQRFGHTRPAFNSPHTAHHHQWQSRGFAPHQNTLPSIMYLLTSSDPNYSPYWSHNPVSVPAGTRRPELRRGWTYKIGWCTGFVNWIQLHPEDFRD</sequence>
<evidence type="ECO:0000313" key="3">
    <source>
        <dbReference type="Proteomes" id="UP000076154"/>
    </source>
</evidence>
<dbReference type="GO" id="GO:0007166">
    <property type="term" value="P:cell surface receptor signaling pathway"/>
    <property type="evidence" value="ECO:0007669"/>
    <property type="project" value="InterPro"/>
</dbReference>
<dbReference type="OrthoDB" id="3268478at2759"/>
<reference evidence="2" key="1">
    <citation type="submission" date="2018-04" db="EMBL/GenBank/DDBJ databases">
        <title>Whole genome sequencing of Hypsizygus marmoreus.</title>
        <authorList>
            <person name="Choi I.-G."/>
            <person name="Min B."/>
            <person name="Kim J.-G."/>
            <person name="Kim S."/>
            <person name="Oh Y.-L."/>
            <person name="Kong W.-S."/>
            <person name="Park H."/>
            <person name="Jeong J."/>
            <person name="Song E.-S."/>
        </authorList>
    </citation>
    <scope>NUCLEOTIDE SEQUENCE [LARGE SCALE GENOMIC DNA]</scope>
    <source>
        <strain evidence="2">51987-8</strain>
    </source>
</reference>
<name>A0A369JEI7_HYPMA</name>